<dbReference type="PANTHER" id="PTHR43477">
    <property type="entry name" value="DIHYDROANTICAPSIN 7-DEHYDROGENASE"/>
    <property type="match status" value="1"/>
</dbReference>
<dbReference type="Proteomes" id="UP000517106">
    <property type="component" value="Unassembled WGS sequence"/>
</dbReference>
<keyword evidence="2" id="KW-0560">Oxidoreductase</keyword>
<dbReference type="GO" id="GO:0008206">
    <property type="term" value="P:bile acid metabolic process"/>
    <property type="evidence" value="ECO:0007669"/>
    <property type="project" value="UniProtKB-ARBA"/>
</dbReference>
<dbReference type="EMBL" id="JACIVA010000046">
    <property type="protein sequence ID" value="MBB1097638.1"/>
    <property type="molecule type" value="Genomic_DNA"/>
</dbReference>
<dbReference type="RefSeq" id="WP_182596357.1">
    <property type="nucleotide sequence ID" value="NZ_JACIVA010000046.1"/>
</dbReference>
<comment type="similarity">
    <text evidence="1 3">Belongs to the short-chain dehydrogenases/reductases (SDR) family.</text>
</comment>
<accession>A0A7W3YN18</accession>
<organism evidence="4 5">
    <name type="scientific">Limosilactobacillus rudii</name>
    <dbReference type="NCBI Taxonomy" id="2759755"/>
    <lineage>
        <taxon>Bacteria</taxon>
        <taxon>Bacillati</taxon>
        <taxon>Bacillota</taxon>
        <taxon>Bacilli</taxon>
        <taxon>Lactobacillales</taxon>
        <taxon>Lactobacillaceae</taxon>
        <taxon>Limosilactobacillus</taxon>
    </lineage>
</organism>
<evidence type="ECO:0000313" key="4">
    <source>
        <dbReference type="EMBL" id="MBB1097638.1"/>
    </source>
</evidence>
<dbReference type="PRINTS" id="PR00080">
    <property type="entry name" value="SDRFAMILY"/>
</dbReference>
<dbReference type="Gene3D" id="3.40.50.720">
    <property type="entry name" value="NAD(P)-binding Rossmann-like Domain"/>
    <property type="match status" value="1"/>
</dbReference>
<name>A0A7W3YN18_9LACO</name>
<dbReference type="PRINTS" id="PR00081">
    <property type="entry name" value="GDHRDH"/>
</dbReference>
<dbReference type="InterPro" id="IPR036291">
    <property type="entry name" value="NAD(P)-bd_dom_sf"/>
</dbReference>
<dbReference type="AlphaFoldDB" id="A0A7W3YN18"/>
<evidence type="ECO:0000313" key="5">
    <source>
        <dbReference type="Proteomes" id="UP000517106"/>
    </source>
</evidence>
<dbReference type="FunFam" id="3.40.50.720:FF:000084">
    <property type="entry name" value="Short-chain dehydrogenase reductase"/>
    <property type="match status" value="1"/>
</dbReference>
<dbReference type="CDD" id="cd05233">
    <property type="entry name" value="SDR_c"/>
    <property type="match status" value="1"/>
</dbReference>
<dbReference type="GO" id="GO:0016491">
    <property type="term" value="F:oxidoreductase activity"/>
    <property type="evidence" value="ECO:0007669"/>
    <property type="project" value="UniProtKB-KW"/>
</dbReference>
<dbReference type="SUPFAM" id="SSF51735">
    <property type="entry name" value="NAD(P)-binding Rossmann-fold domains"/>
    <property type="match status" value="1"/>
</dbReference>
<dbReference type="Pfam" id="PF00106">
    <property type="entry name" value="adh_short"/>
    <property type="match status" value="1"/>
</dbReference>
<comment type="caution">
    <text evidence="4">The sequence shown here is derived from an EMBL/GenBank/DDBJ whole genome shotgun (WGS) entry which is preliminary data.</text>
</comment>
<dbReference type="InterPro" id="IPR020904">
    <property type="entry name" value="Sc_DH/Rdtase_CS"/>
</dbReference>
<evidence type="ECO:0000256" key="1">
    <source>
        <dbReference type="ARBA" id="ARBA00006484"/>
    </source>
</evidence>
<evidence type="ECO:0000256" key="3">
    <source>
        <dbReference type="RuleBase" id="RU000363"/>
    </source>
</evidence>
<reference evidence="4 5" key="1">
    <citation type="submission" date="2020-07" db="EMBL/GenBank/DDBJ databases">
        <title>Description of Limosilactobacillus balticus sp. nov., Limosilactobacillus agrestis sp. nov., Limosilactobacillus albertensis sp. nov., Limosilactobacillus rudii sp. nov., Limosilactobacillus fastidiosus sp. nov., five novel Limosilactobacillus species isolated from the vertebrate gastrointestinal tract, and proposal of 6 subspecies of Limosilactobacillus reuteri adapted to the gastrointestinal tract of specific vertebrate hosts.</title>
        <authorList>
            <person name="Li F."/>
            <person name="Cheng C."/>
            <person name="Zheng J."/>
            <person name="Quevedo R.M."/>
            <person name="Li J."/>
            <person name="Roos S."/>
            <person name="Gaenzle M.G."/>
            <person name="Walter J."/>
        </authorList>
    </citation>
    <scope>NUCLEOTIDE SEQUENCE [LARGE SCALE GENOMIC DNA]</scope>
    <source>
        <strain evidence="4 5">STM2_1</strain>
    </source>
</reference>
<dbReference type="InterPro" id="IPR002347">
    <property type="entry name" value="SDR_fam"/>
</dbReference>
<evidence type="ECO:0000256" key="2">
    <source>
        <dbReference type="ARBA" id="ARBA00023002"/>
    </source>
</evidence>
<keyword evidence="5" id="KW-1185">Reference proteome</keyword>
<gene>
    <name evidence="4" type="ORF">H5S09_06750</name>
</gene>
<sequence>MQTVLITGGTSGIGLSTTRLFLAKGWNVMMASDQEEKGERLYDELEKEVGKERIGFSFTDVSSQASVSHLQQATYDKFQKIDALVNDAGIVVNGKLHEVEEQDWDRVFAVNVKGTYLVSKAFLPQMMAQKSGTIVNISSVSGLAGDYDMVAYNATKGAIINMTRAMAMDYGLYGIRVNSIAPGPTQTPLFPADQIERFGHYSPLGRIVQPEEIAEAVYFAATSASSAMTGETIPITAGFEIKTGQPAK</sequence>
<dbReference type="PROSITE" id="PS00061">
    <property type="entry name" value="ADH_SHORT"/>
    <property type="match status" value="1"/>
</dbReference>
<dbReference type="PANTHER" id="PTHR43477:SF1">
    <property type="entry name" value="DIHYDROANTICAPSIN 7-DEHYDROGENASE"/>
    <property type="match status" value="1"/>
</dbReference>
<proteinExistence type="inferred from homology"/>
<dbReference type="InterPro" id="IPR051122">
    <property type="entry name" value="SDR_DHRS6-like"/>
</dbReference>
<protein>
    <submittedName>
        <fullName evidence="4">SDR family oxidoreductase</fullName>
    </submittedName>
</protein>